<comment type="caution">
    <text evidence="1">The sequence shown here is derived from an EMBL/GenBank/DDBJ whole genome shotgun (WGS) entry which is preliminary data.</text>
</comment>
<reference evidence="1 2" key="1">
    <citation type="submission" date="2024-10" db="EMBL/GenBank/DDBJ databases">
        <title>Updated reference genomes for cyclostephanoid diatoms.</title>
        <authorList>
            <person name="Roberts W.R."/>
            <person name="Alverson A.J."/>
        </authorList>
    </citation>
    <scope>NUCLEOTIDE SEQUENCE [LARGE SCALE GENOMIC DNA]</scope>
    <source>
        <strain evidence="1 2">AJA010-31</strain>
    </source>
</reference>
<proteinExistence type="predicted"/>
<gene>
    <name evidence="1" type="ORF">ACHAWO_012788</name>
</gene>
<dbReference type="AlphaFoldDB" id="A0ABD3NNT7"/>
<name>A0ABD3NNT7_9STRA</name>
<accession>A0ABD3NNT7</accession>
<dbReference type="EMBL" id="JALLPJ020001040">
    <property type="protein sequence ID" value="KAL3777512.1"/>
    <property type="molecule type" value="Genomic_DNA"/>
</dbReference>
<keyword evidence="2" id="KW-1185">Reference proteome</keyword>
<sequence length="171" mass="19393">MVISFSIQAPTFAEADRDREEEHVEVVPTFVEEIEDVQVALTGTSTQELAELKAVDSFMYYSIPQVRKAEMLYKDVDESILESEGSVQVAKRQKRLSVECHHTQLLDDQFTGSNTEVVDLDDNFDFYSYLARLNRQNPMLSTSTSQEVHASNGSVHDLEHYDQEIHSSGSN</sequence>
<dbReference type="Proteomes" id="UP001530400">
    <property type="component" value="Unassembled WGS sequence"/>
</dbReference>
<evidence type="ECO:0000313" key="1">
    <source>
        <dbReference type="EMBL" id="KAL3777512.1"/>
    </source>
</evidence>
<protein>
    <submittedName>
        <fullName evidence="1">Uncharacterized protein</fullName>
    </submittedName>
</protein>
<evidence type="ECO:0000313" key="2">
    <source>
        <dbReference type="Proteomes" id="UP001530400"/>
    </source>
</evidence>
<organism evidence="1 2">
    <name type="scientific">Cyclotella atomus</name>
    <dbReference type="NCBI Taxonomy" id="382360"/>
    <lineage>
        <taxon>Eukaryota</taxon>
        <taxon>Sar</taxon>
        <taxon>Stramenopiles</taxon>
        <taxon>Ochrophyta</taxon>
        <taxon>Bacillariophyta</taxon>
        <taxon>Coscinodiscophyceae</taxon>
        <taxon>Thalassiosirophycidae</taxon>
        <taxon>Stephanodiscales</taxon>
        <taxon>Stephanodiscaceae</taxon>
        <taxon>Cyclotella</taxon>
    </lineage>
</organism>